<dbReference type="EMBL" id="JABAYA010000076">
    <property type="protein sequence ID" value="KAF7726572.1"/>
    <property type="molecule type" value="Genomic_DNA"/>
</dbReference>
<organism evidence="2 3">
    <name type="scientific">Apophysomyces ossiformis</name>
    <dbReference type="NCBI Taxonomy" id="679940"/>
    <lineage>
        <taxon>Eukaryota</taxon>
        <taxon>Fungi</taxon>
        <taxon>Fungi incertae sedis</taxon>
        <taxon>Mucoromycota</taxon>
        <taxon>Mucoromycotina</taxon>
        <taxon>Mucoromycetes</taxon>
        <taxon>Mucorales</taxon>
        <taxon>Mucorineae</taxon>
        <taxon>Mucoraceae</taxon>
        <taxon>Apophysomyces</taxon>
    </lineage>
</organism>
<keyword evidence="1" id="KW-0732">Signal</keyword>
<feature type="signal peptide" evidence="1">
    <location>
        <begin position="1"/>
        <end position="19"/>
    </location>
</feature>
<evidence type="ECO:0000313" key="3">
    <source>
        <dbReference type="Proteomes" id="UP000605846"/>
    </source>
</evidence>
<gene>
    <name evidence="2" type="ORF">EC973_008617</name>
</gene>
<reference evidence="2" key="1">
    <citation type="submission" date="2020-01" db="EMBL/GenBank/DDBJ databases">
        <title>Genome Sequencing of Three Apophysomyces-Like Fungal Strains Confirms a Novel Fungal Genus in the Mucoromycota with divergent Burkholderia-like Endosymbiotic Bacteria.</title>
        <authorList>
            <person name="Stajich J.E."/>
            <person name="Macias A.M."/>
            <person name="Carter-House D."/>
            <person name="Lovett B."/>
            <person name="Kasson L.R."/>
            <person name="Berry K."/>
            <person name="Grigoriev I."/>
            <person name="Chang Y."/>
            <person name="Spatafora J."/>
            <person name="Kasson M.T."/>
        </authorList>
    </citation>
    <scope>NUCLEOTIDE SEQUENCE</scope>
    <source>
        <strain evidence="2">NRRL A-21654</strain>
    </source>
</reference>
<dbReference type="Proteomes" id="UP000605846">
    <property type="component" value="Unassembled WGS sequence"/>
</dbReference>
<evidence type="ECO:0000256" key="1">
    <source>
        <dbReference type="SAM" id="SignalP"/>
    </source>
</evidence>
<protein>
    <submittedName>
        <fullName evidence="2">Uncharacterized protein</fullName>
    </submittedName>
</protein>
<evidence type="ECO:0000313" key="2">
    <source>
        <dbReference type="EMBL" id="KAF7726572.1"/>
    </source>
</evidence>
<dbReference type="OrthoDB" id="10292568at2759"/>
<sequence>MRATLLFMLIALFATICLASPMLEARGKGKKPQVEKCSEGNLETMDDVKKALVGDCTFEKGMKILRNKSAHNCKGKLYQCNGKCQKPSKFPNVESGVCII</sequence>
<keyword evidence="3" id="KW-1185">Reference proteome</keyword>
<feature type="chain" id="PRO_5034020333" evidence="1">
    <location>
        <begin position="20"/>
        <end position="100"/>
    </location>
</feature>
<name>A0A8H7BT50_9FUNG</name>
<comment type="caution">
    <text evidence="2">The sequence shown here is derived from an EMBL/GenBank/DDBJ whole genome shotgun (WGS) entry which is preliminary data.</text>
</comment>
<proteinExistence type="predicted"/>
<dbReference type="AlphaFoldDB" id="A0A8H7BT50"/>
<accession>A0A8H7BT50</accession>